<dbReference type="Pfam" id="PF03551">
    <property type="entry name" value="PadR"/>
    <property type="match status" value="1"/>
</dbReference>
<feature type="domain" description="Transcription regulator PadR N-terminal" evidence="1">
    <location>
        <begin position="13"/>
        <end position="86"/>
    </location>
</feature>
<name>A0A366LWD3_9ACTN</name>
<dbReference type="EMBL" id="QMEY01000011">
    <property type="protein sequence ID" value="RBQ17634.1"/>
    <property type="molecule type" value="Genomic_DNA"/>
</dbReference>
<dbReference type="OrthoDB" id="8443918at2"/>
<dbReference type="InterPro" id="IPR036388">
    <property type="entry name" value="WH-like_DNA-bd_sf"/>
</dbReference>
<dbReference type="Proteomes" id="UP000253303">
    <property type="component" value="Unassembled WGS sequence"/>
</dbReference>
<protein>
    <submittedName>
        <fullName evidence="2">PadR family transcriptional regulator</fullName>
    </submittedName>
</protein>
<dbReference type="InterPro" id="IPR005149">
    <property type="entry name" value="Tscrpt_reg_PadR_N"/>
</dbReference>
<accession>A0A366LWD3</accession>
<evidence type="ECO:0000313" key="3">
    <source>
        <dbReference type="Proteomes" id="UP000253303"/>
    </source>
</evidence>
<dbReference type="InterPro" id="IPR036390">
    <property type="entry name" value="WH_DNA-bd_sf"/>
</dbReference>
<dbReference type="SUPFAM" id="SSF46785">
    <property type="entry name" value="Winged helix' DNA-binding domain"/>
    <property type="match status" value="1"/>
</dbReference>
<evidence type="ECO:0000313" key="2">
    <source>
        <dbReference type="EMBL" id="RBQ17634.1"/>
    </source>
</evidence>
<dbReference type="PANTHER" id="PTHR43252">
    <property type="entry name" value="TRANSCRIPTIONAL REGULATOR YQJI"/>
    <property type="match status" value="1"/>
</dbReference>
<comment type="caution">
    <text evidence="2">The sequence shown here is derived from an EMBL/GenBank/DDBJ whole genome shotgun (WGS) entry which is preliminary data.</text>
</comment>
<organism evidence="2 3">
    <name type="scientific">Spongiactinospora rosea</name>
    <dbReference type="NCBI Taxonomy" id="2248750"/>
    <lineage>
        <taxon>Bacteria</taxon>
        <taxon>Bacillati</taxon>
        <taxon>Actinomycetota</taxon>
        <taxon>Actinomycetes</taxon>
        <taxon>Streptosporangiales</taxon>
        <taxon>Streptosporangiaceae</taxon>
        <taxon>Spongiactinospora</taxon>
    </lineage>
</organism>
<gene>
    <name evidence="2" type="ORF">DP939_24260</name>
</gene>
<keyword evidence="3" id="KW-1185">Reference proteome</keyword>
<dbReference type="PANTHER" id="PTHR43252:SF2">
    <property type="entry name" value="TRANSCRIPTION REGULATOR, PADR-LIKE FAMILY"/>
    <property type="match status" value="1"/>
</dbReference>
<dbReference type="Gene3D" id="1.10.10.10">
    <property type="entry name" value="Winged helix-like DNA-binding domain superfamily/Winged helix DNA-binding domain"/>
    <property type="match status" value="1"/>
</dbReference>
<evidence type="ECO:0000259" key="1">
    <source>
        <dbReference type="Pfam" id="PF03551"/>
    </source>
</evidence>
<reference evidence="2 3" key="1">
    <citation type="submission" date="2018-06" db="EMBL/GenBank/DDBJ databases">
        <title>Sphaerisporangium craniellae sp. nov., isolated from a marine sponge in the South China Sea.</title>
        <authorList>
            <person name="Li L."/>
        </authorList>
    </citation>
    <scope>NUCLEOTIDE SEQUENCE [LARGE SCALE GENOMIC DNA]</scope>
    <source>
        <strain evidence="2 3">LHW63015</strain>
    </source>
</reference>
<proteinExistence type="predicted"/>
<sequence>MARKRSNPLALAVLATLLEHPMHPYELATTLRSRRKEDSIRLNYGSLYSVVQSMERAGLIEAQETTRAGRRPERTVYAITDAGRLEVVDWLSMLLSTPTKEYTNFEAGLSLMPVMSPDDAAALLEERVVRLTELLRTLDTFEEMAAGRIGRIHMIEAEYKAVLYRAERDWLTTLIAEIRKGTLDGLSDWRGYHTDLSEDPAPGS</sequence>
<dbReference type="AlphaFoldDB" id="A0A366LWD3"/>